<evidence type="ECO:0000256" key="6">
    <source>
        <dbReference type="ARBA" id="ARBA00023136"/>
    </source>
</evidence>
<proteinExistence type="predicted"/>
<reference evidence="8 9" key="1">
    <citation type="submission" date="2019-10" db="EMBL/GenBank/DDBJ databases">
        <title>Assembly and Annotation for the nematode Trichostrongylus colubriformis.</title>
        <authorList>
            <person name="Martin J."/>
        </authorList>
    </citation>
    <scope>NUCLEOTIDE SEQUENCE [LARGE SCALE GENOMIC DNA]</scope>
    <source>
        <strain evidence="8">G859</strain>
        <tissue evidence="8">Whole worm</tissue>
    </source>
</reference>
<evidence type="ECO:0000256" key="2">
    <source>
        <dbReference type="ARBA" id="ARBA00022448"/>
    </source>
</evidence>
<comment type="caution">
    <text evidence="8">The sequence shown here is derived from an EMBL/GenBank/DDBJ whole genome shotgun (WGS) entry which is preliminary data.</text>
</comment>
<dbReference type="SUPFAM" id="SSF161070">
    <property type="entry name" value="SNF-like"/>
    <property type="match status" value="1"/>
</dbReference>
<gene>
    <name evidence="8" type="ORF">GCK32_015992</name>
</gene>
<dbReference type="PROSITE" id="PS50267">
    <property type="entry name" value="NA_NEUROTRAN_SYMP_3"/>
    <property type="match status" value="1"/>
</dbReference>
<dbReference type="GO" id="GO:0016020">
    <property type="term" value="C:membrane"/>
    <property type="evidence" value="ECO:0007669"/>
    <property type="project" value="UniProtKB-SubCell"/>
</dbReference>
<evidence type="ECO:0000256" key="7">
    <source>
        <dbReference type="SAM" id="Phobius"/>
    </source>
</evidence>
<comment type="subcellular location">
    <subcellularLocation>
        <location evidence="1">Membrane</location>
        <topology evidence="1">Multi-pass membrane protein</topology>
    </subcellularLocation>
</comment>
<evidence type="ECO:0000256" key="5">
    <source>
        <dbReference type="ARBA" id="ARBA00022989"/>
    </source>
</evidence>
<evidence type="ECO:0000256" key="1">
    <source>
        <dbReference type="ARBA" id="ARBA00004141"/>
    </source>
</evidence>
<feature type="transmembrane region" description="Helical" evidence="7">
    <location>
        <begin position="45"/>
        <end position="62"/>
    </location>
</feature>
<feature type="transmembrane region" description="Helical" evidence="7">
    <location>
        <begin position="82"/>
        <end position="102"/>
    </location>
</feature>
<keyword evidence="2" id="KW-0813">Transport</keyword>
<evidence type="ECO:0000256" key="3">
    <source>
        <dbReference type="ARBA" id="ARBA00022692"/>
    </source>
</evidence>
<organism evidence="8 9">
    <name type="scientific">Trichostrongylus colubriformis</name>
    <name type="common">Black scour worm</name>
    <dbReference type="NCBI Taxonomy" id="6319"/>
    <lineage>
        <taxon>Eukaryota</taxon>
        <taxon>Metazoa</taxon>
        <taxon>Ecdysozoa</taxon>
        <taxon>Nematoda</taxon>
        <taxon>Chromadorea</taxon>
        <taxon>Rhabditida</taxon>
        <taxon>Rhabditina</taxon>
        <taxon>Rhabditomorpha</taxon>
        <taxon>Strongyloidea</taxon>
        <taxon>Trichostrongylidae</taxon>
        <taxon>Trichostrongylus</taxon>
    </lineage>
</organism>
<keyword evidence="5 7" id="KW-1133">Transmembrane helix</keyword>
<evidence type="ECO:0000313" key="8">
    <source>
        <dbReference type="EMBL" id="KAK5970878.1"/>
    </source>
</evidence>
<dbReference type="InterPro" id="IPR000175">
    <property type="entry name" value="Na/ntran_symport"/>
</dbReference>
<keyword evidence="4" id="KW-0769">Symport</keyword>
<protein>
    <submittedName>
        <fullName evidence="8">Uncharacterized protein</fullName>
    </submittedName>
</protein>
<keyword evidence="3 7" id="KW-0812">Transmembrane</keyword>
<dbReference type="InterPro" id="IPR037272">
    <property type="entry name" value="SNS_sf"/>
</dbReference>
<dbReference type="GO" id="GO:0015293">
    <property type="term" value="F:symporter activity"/>
    <property type="evidence" value="ECO:0007669"/>
    <property type="project" value="UniProtKB-KW"/>
</dbReference>
<keyword evidence="6 7" id="KW-0472">Membrane</keyword>
<accession>A0AAN8IHU7</accession>
<sequence length="128" mass="14476">MGSDEAPDEEISTGVDFEFDFAPSVSGHPQKRVVRRIRRQRKDSCIKTVIEILAILCLLPLMNDMWIFPFQVVMNGGMAFFLAYSAVLVIFVHPTLCLVLFVSQNTQTGLVDVFRMYGQAYKGVVFVH</sequence>
<keyword evidence="9" id="KW-1185">Reference proteome</keyword>
<evidence type="ECO:0000256" key="4">
    <source>
        <dbReference type="ARBA" id="ARBA00022847"/>
    </source>
</evidence>
<name>A0AAN8IHU7_TRICO</name>
<dbReference type="EMBL" id="WIXE01018468">
    <property type="protein sequence ID" value="KAK5970878.1"/>
    <property type="molecule type" value="Genomic_DNA"/>
</dbReference>
<evidence type="ECO:0000313" key="9">
    <source>
        <dbReference type="Proteomes" id="UP001331761"/>
    </source>
</evidence>
<dbReference type="Proteomes" id="UP001331761">
    <property type="component" value="Unassembled WGS sequence"/>
</dbReference>
<dbReference type="AlphaFoldDB" id="A0AAN8IHU7"/>